<comment type="caution">
    <text evidence="1">The sequence shown here is derived from an EMBL/GenBank/DDBJ whole genome shotgun (WGS) entry which is preliminary data.</text>
</comment>
<dbReference type="Pfam" id="PF20143">
    <property type="entry name" value="NAD_kinase_C"/>
    <property type="match status" value="1"/>
</dbReference>
<dbReference type="STRING" id="55544.A0A4D9DG78"/>
<protein>
    <submittedName>
        <fullName evidence="1">Glutamine synthetase-like</fullName>
    </submittedName>
</protein>
<reference evidence="1 2" key="2">
    <citation type="submission" date="2019-04" db="EMBL/GenBank/DDBJ databases">
        <title>The genome sequence of big-headed turtle.</title>
        <authorList>
            <person name="Gong S."/>
        </authorList>
    </citation>
    <scope>NUCLEOTIDE SEQUENCE [LARGE SCALE GENOMIC DNA]</scope>
    <source>
        <strain evidence="1">DO16091913</strain>
        <tissue evidence="1">Muscle</tissue>
    </source>
</reference>
<dbReference type="InterPro" id="IPR017437">
    <property type="entry name" value="ATP-NAD_kinase_PpnK-typ_C"/>
</dbReference>
<dbReference type="GO" id="GO:0019674">
    <property type="term" value="P:NAD+ metabolic process"/>
    <property type="evidence" value="ECO:0007669"/>
    <property type="project" value="InterPro"/>
</dbReference>
<dbReference type="PANTHER" id="PTHR20275">
    <property type="entry name" value="NAD KINASE"/>
    <property type="match status" value="1"/>
</dbReference>
<evidence type="ECO:0000313" key="2">
    <source>
        <dbReference type="Proteomes" id="UP000297703"/>
    </source>
</evidence>
<dbReference type="PANTHER" id="PTHR20275:SF0">
    <property type="entry name" value="NAD KINASE"/>
    <property type="match status" value="1"/>
</dbReference>
<dbReference type="InterPro" id="IPR016064">
    <property type="entry name" value="NAD/diacylglycerol_kinase_sf"/>
</dbReference>
<dbReference type="GO" id="GO:0006741">
    <property type="term" value="P:NADP+ biosynthetic process"/>
    <property type="evidence" value="ECO:0007669"/>
    <property type="project" value="TreeGrafter"/>
</dbReference>
<dbReference type="Proteomes" id="UP000297703">
    <property type="component" value="Unassembled WGS sequence"/>
</dbReference>
<gene>
    <name evidence="1" type="ORF">DR999_PMT24055</name>
</gene>
<proteinExistence type="predicted"/>
<dbReference type="OrthoDB" id="10267793at2759"/>
<dbReference type="SUPFAM" id="SSF111331">
    <property type="entry name" value="NAD kinase/diacylglycerol kinase-like"/>
    <property type="match status" value="1"/>
</dbReference>
<reference evidence="1 2" key="1">
    <citation type="submission" date="2019-04" db="EMBL/GenBank/DDBJ databases">
        <title>Draft genome of the big-headed turtle Platysternon megacephalum.</title>
        <authorList>
            <person name="Gong S."/>
        </authorList>
    </citation>
    <scope>NUCLEOTIDE SEQUENCE [LARGE SCALE GENOMIC DNA]</scope>
    <source>
        <strain evidence="1">DO16091913</strain>
        <tissue evidence="1">Muscle</tissue>
    </source>
</reference>
<name>A0A4D9DG78_9SAUR</name>
<accession>A0A4D9DG78</accession>
<dbReference type="AlphaFoldDB" id="A0A4D9DG78"/>
<evidence type="ECO:0000313" key="1">
    <source>
        <dbReference type="EMBL" id="TFJ94799.1"/>
    </source>
</evidence>
<dbReference type="Gene3D" id="2.60.200.30">
    <property type="entry name" value="Probable inorganic polyphosphate/atp-NAD kinase, domain 2"/>
    <property type="match status" value="1"/>
</dbReference>
<organism evidence="1 2">
    <name type="scientific">Platysternon megacephalum</name>
    <name type="common">big-headed turtle</name>
    <dbReference type="NCBI Taxonomy" id="55544"/>
    <lineage>
        <taxon>Eukaryota</taxon>
        <taxon>Metazoa</taxon>
        <taxon>Chordata</taxon>
        <taxon>Craniata</taxon>
        <taxon>Vertebrata</taxon>
        <taxon>Euteleostomi</taxon>
        <taxon>Archelosauria</taxon>
        <taxon>Testudinata</taxon>
        <taxon>Testudines</taxon>
        <taxon>Cryptodira</taxon>
        <taxon>Durocryptodira</taxon>
        <taxon>Testudinoidea</taxon>
        <taxon>Platysternidae</taxon>
        <taxon>Platysternon</taxon>
    </lineage>
</organism>
<dbReference type="GO" id="GO:0003951">
    <property type="term" value="F:NAD+ kinase activity"/>
    <property type="evidence" value="ECO:0007669"/>
    <property type="project" value="InterPro"/>
</dbReference>
<sequence length="195" mass="21267">MGVLAEAVIEQRYDVEHRLSLEVDALDEHQALQWTSISVNEVSVEKAARERMVEVLVKINGIALSRWGCDGVLVASPTGSTAYAFSAGGPLVWPDVDALLVVPLSAHALFASPVVVGAGAEVNVELVAAAGDEAVVWCDGRRSTGLRSGWSVRVRRHRDDLLLARLSEQPFTERLVRKFGLRVEGWRGQAEKRES</sequence>
<keyword evidence="2" id="KW-1185">Reference proteome</keyword>
<dbReference type="EMBL" id="QXTE01030288">
    <property type="protein sequence ID" value="TFJ94799.1"/>
    <property type="molecule type" value="Genomic_DNA"/>
</dbReference>